<feature type="compositionally biased region" description="Low complexity" evidence="1">
    <location>
        <begin position="612"/>
        <end position="627"/>
    </location>
</feature>
<feature type="compositionally biased region" description="Low complexity" evidence="1">
    <location>
        <begin position="939"/>
        <end position="955"/>
    </location>
</feature>
<dbReference type="STRING" id="1314783.A0A165U0S2"/>
<feature type="compositionally biased region" description="Pro residues" evidence="1">
    <location>
        <begin position="439"/>
        <end position="454"/>
    </location>
</feature>
<sequence>MLPGTPSRNANRRDPRRRGRRSPISRSSSILGSLKSFIVSPLSWFSSQEDLQDDFEDTPGKRRRNPQAADRDERENEAGEARAKRQRVQSPEPEPQQRREQQPTAGYLDIPDGLILKNDGPPRLQVGHTRSSSMVIPPSRPYAMRPGRHSLSPLAGSSYTQPLSVARTMSMDPPTGYRPRALSRDISMGIGSERDVTMTPSRTPFQLRPRTSMTPQPAGQRFGPAVPRLERDASVPPPFETLTSKPAFVRPPPQSQSQSQGSMLSMEPTLTLGSLAESQPRPRRMSPFDDVSQSRSSLGRSSTLIIARSGSLDGGSNRTENPAERVLQDLDVYKTPLLPTRLRGSPGVPDMFKHRKIPIPVLMAGEHGKKTRLGSADKEKDEPGAKPYAGKGGMKKLLARRKQEVVDQHEKEKESAMDEEQEAGPSQLAQQKEAEPRDVPPLPRLTVPEFPPAPAAGRSSSLRIGRSKTSRSHAPSAQRGKNRFSATYDEEEGDDAMLTSEDGQVEAPKPPSLFQPPAGFSFAKDVSADVLYTHTDSYNALQTAPIRLDSSASKEPPIAALPFSFSKPASDSAKAIKQSVPSVLPVPKGAEEHPNRPPSDLARANQEPAALVPTVAADPVPSTTATAPPTPVLQTIPSIALTPATPAAPSPAIPSSPGPTEKAPSGVPNFFANSSILSKPATPITLPTGTSLFGGSTSTTTTSAPSNTSAGITTTPASAAPSELKNADQKEAPKQPVFGLSGAATDAKAGSAGPAAGLFASPFGAAASVSSAPKAPSDVGAASTSGTAATSIFGGASAKSAEQPSSSGTPFAFGAPAKPAAAGPPPTGASLLGSTAPKPAEPVTGGATAAAPATTSQTFCFGAPAKPAEKSAAPSPFSFGAPAKPAEGSTPPALGPPANIEKPTSPAPPVTGFNFGPPKDQQVKVPESMSTSVPEQPKTSLFGGSSNTFSGFGNTPTSSAEPAKAPFKFGQPAAATAPASSTTAVQAPKPLFGSSGASGFSFGVGVQGSIAPTEPVAPAKSLFSFGASPATPPATSTEKPPFTFGVAGGASAPPQGSMVFGGPTGGSHSADVSSKPFAFGPVAAPARPATPPRNDQEVRMDESPTRGAGMDMSGHGGAKEPLKLTTGFPFTQPGATTSPFGQTAQSNASTSPFTFSASSSAPSVFGGAKTESKQETKTSGFGFGQSSGSGFSFGQKPADAPAPSVSPNSFGGSGGFGQTSAAPSASAPFAFGRSTSSGGSGGFGQTSATSSTPSPSAFGSSTGFPFSATPTSATAPSNPFPFGSQPASPATSNPGLPSASGTTNAPFQFGQPTQTPAPAPASPFGAPAALPPSGAVFNIGAASAPAPATGVRQIKKLPTRRGGKR</sequence>
<feature type="compositionally biased region" description="Low complexity" evidence="1">
    <location>
        <begin position="808"/>
        <end position="821"/>
    </location>
</feature>
<accession>A0A165U0S2</accession>
<feature type="compositionally biased region" description="Low complexity" evidence="1">
    <location>
        <begin position="1220"/>
        <end position="1237"/>
    </location>
</feature>
<evidence type="ECO:0000256" key="1">
    <source>
        <dbReference type="SAM" id="MobiDB-lite"/>
    </source>
</evidence>
<feature type="compositionally biased region" description="Low complexity" evidence="1">
    <location>
        <begin position="1322"/>
        <end position="1335"/>
    </location>
</feature>
<feature type="compositionally biased region" description="Basic and acidic residues" evidence="1">
    <location>
        <begin position="69"/>
        <end position="83"/>
    </location>
</feature>
<feature type="region of interest" description="Disordered" evidence="1">
    <location>
        <begin position="50"/>
        <end position="158"/>
    </location>
</feature>
<feature type="compositionally biased region" description="Basic and acidic residues" evidence="1">
    <location>
        <begin position="375"/>
        <end position="384"/>
    </location>
</feature>
<reference evidence="2 3" key="1">
    <citation type="journal article" date="2016" name="Mol. Biol. Evol.">
        <title>Comparative Genomics of Early-Diverging Mushroom-Forming Fungi Provides Insights into the Origins of Lignocellulose Decay Capabilities.</title>
        <authorList>
            <person name="Nagy L.G."/>
            <person name="Riley R."/>
            <person name="Tritt A."/>
            <person name="Adam C."/>
            <person name="Daum C."/>
            <person name="Floudas D."/>
            <person name="Sun H."/>
            <person name="Yadav J.S."/>
            <person name="Pangilinan J."/>
            <person name="Larsson K.H."/>
            <person name="Matsuura K."/>
            <person name="Barry K."/>
            <person name="Labutti K."/>
            <person name="Kuo R."/>
            <person name="Ohm R.A."/>
            <person name="Bhattacharya S.S."/>
            <person name="Shirouzu T."/>
            <person name="Yoshinaga Y."/>
            <person name="Martin F.M."/>
            <person name="Grigoriev I.V."/>
            <person name="Hibbett D.S."/>
        </authorList>
    </citation>
    <scope>NUCLEOTIDE SEQUENCE [LARGE SCALE GENOMIC DNA]</scope>
    <source>
        <strain evidence="2 3">L-15889</strain>
    </source>
</reference>
<feature type="region of interest" description="Disordered" evidence="1">
    <location>
        <begin position="1027"/>
        <end position="1365"/>
    </location>
</feature>
<feature type="compositionally biased region" description="Low complexity" evidence="1">
    <location>
        <begin position="293"/>
        <end position="302"/>
    </location>
</feature>
<feature type="region of interest" description="Disordered" evidence="1">
    <location>
        <begin position="362"/>
        <end position="518"/>
    </location>
</feature>
<gene>
    <name evidence="2" type="ORF">DAEQUDRAFT_807895</name>
</gene>
<feature type="compositionally biased region" description="Basic and acidic residues" evidence="1">
    <location>
        <begin position="401"/>
        <end position="416"/>
    </location>
</feature>
<dbReference type="OrthoDB" id="3230904at2759"/>
<name>A0A165U0S2_9APHY</name>
<protein>
    <submittedName>
        <fullName evidence="2">Uncharacterized protein</fullName>
    </submittedName>
</protein>
<feature type="region of interest" description="Disordered" evidence="1">
    <location>
        <begin position="582"/>
        <end position="735"/>
    </location>
</feature>
<feature type="region of interest" description="Disordered" evidence="1">
    <location>
        <begin position="1"/>
        <end position="29"/>
    </location>
</feature>
<feature type="region of interest" description="Disordered" evidence="1">
    <location>
        <begin position="795"/>
        <end position="965"/>
    </location>
</feature>
<feature type="compositionally biased region" description="Low complexity" evidence="1">
    <location>
        <begin position="863"/>
        <end position="886"/>
    </location>
</feature>
<evidence type="ECO:0000313" key="3">
    <source>
        <dbReference type="Proteomes" id="UP000076727"/>
    </source>
</evidence>
<organism evidence="2 3">
    <name type="scientific">Daedalea quercina L-15889</name>
    <dbReference type="NCBI Taxonomy" id="1314783"/>
    <lineage>
        <taxon>Eukaryota</taxon>
        <taxon>Fungi</taxon>
        <taxon>Dikarya</taxon>
        <taxon>Basidiomycota</taxon>
        <taxon>Agaricomycotina</taxon>
        <taxon>Agaricomycetes</taxon>
        <taxon>Polyporales</taxon>
        <taxon>Fomitopsis</taxon>
    </lineage>
</organism>
<feature type="compositionally biased region" description="Polar residues" evidence="1">
    <location>
        <begin position="1133"/>
        <end position="1148"/>
    </location>
</feature>
<feature type="compositionally biased region" description="Basic residues" evidence="1">
    <location>
        <begin position="14"/>
        <end position="23"/>
    </location>
</feature>
<feature type="region of interest" description="Disordered" evidence="1">
    <location>
        <begin position="189"/>
        <end position="327"/>
    </location>
</feature>
<feature type="compositionally biased region" description="Low complexity" evidence="1">
    <location>
        <begin position="635"/>
        <end position="645"/>
    </location>
</feature>
<feature type="compositionally biased region" description="Basic and acidic residues" evidence="1">
    <location>
        <begin position="1094"/>
        <end position="1104"/>
    </location>
</feature>
<feature type="compositionally biased region" description="Low complexity" evidence="1">
    <location>
        <begin position="841"/>
        <end position="855"/>
    </location>
</feature>
<dbReference type="Proteomes" id="UP000076727">
    <property type="component" value="Unassembled WGS sequence"/>
</dbReference>
<keyword evidence="3" id="KW-1185">Reference proteome</keyword>
<feature type="compositionally biased region" description="Polar residues" evidence="1">
    <location>
        <begin position="198"/>
        <end position="217"/>
    </location>
</feature>
<feature type="compositionally biased region" description="Polar residues" evidence="1">
    <location>
        <begin position="928"/>
        <end position="938"/>
    </location>
</feature>
<feature type="compositionally biased region" description="Pro residues" evidence="1">
    <location>
        <begin position="646"/>
        <end position="657"/>
    </location>
</feature>
<feature type="compositionally biased region" description="Low complexity" evidence="1">
    <location>
        <begin position="1149"/>
        <end position="1163"/>
    </location>
</feature>
<evidence type="ECO:0000313" key="2">
    <source>
        <dbReference type="EMBL" id="KZT74226.1"/>
    </source>
</evidence>
<feature type="compositionally biased region" description="Low complexity" evidence="1">
    <location>
        <begin position="685"/>
        <end position="711"/>
    </location>
</feature>
<feature type="compositionally biased region" description="Low complexity" evidence="1">
    <location>
        <begin position="1245"/>
        <end position="1269"/>
    </location>
</feature>
<feature type="compositionally biased region" description="Basic residues" evidence="1">
    <location>
        <begin position="1353"/>
        <end position="1365"/>
    </location>
</feature>
<feature type="compositionally biased region" description="Polar residues" evidence="1">
    <location>
        <begin position="1285"/>
        <end position="1304"/>
    </location>
</feature>
<dbReference type="EMBL" id="KV429034">
    <property type="protein sequence ID" value="KZT74226.1"/>
    <property type="molecule type" value="Genomic_DNA"/>
</dbReference>
<proteinExistence type="predicted"/>
<feature type="compositionally biased region" description="Low complexity" evidence="1">
    <location>
        <begin position="1305"/>
        <end position="1314"/>
    </location>
</feature>